<gene>
    <name evidence="7" type="primary">resA</name>
    <name evidence="7" type="ORF">NCTC11296_01473</name>
</gene>
<evidence type="ECO:0000256" key="2">
    <source>
        <dbReference type="ARBA" id="ARBA00022748"/>
    </source>
</evidence>
<comment type="subcellular location">
    <subcellularLocation>
        <location evidence="1">Cell envelope</location>
    </subcellularLocation>
</comment>
<dbReference type="SUPFAM" id="SSF52833">
    <property type="entry name" value="Thioredoxin-like"/>
    <property type="match status" value="1"/>
</dbReference>
<evidence type="ECO:0000313" key="7">
    <source>
        <dbReference type="EMBL" id="STO71568.1"/>
    </source>
</evidence>
<dbReference type="EMBL" id="UGHK01000002">
    <property type="protein sequence ID" value="STO71568.1"/>
    <property type="molecule type" value="Genomic_DNA"/>
</dbReference>
<dbReference type="PROSITE" id="PS51257">
    <property type="entry name" value="PROKAR_LIPOPROTEIN"/>
    <property type="match status" value="1"/>
</dbReference>
<dbReference type="PROSITE" id="PS51352">
    <property type="entry name" value="THIOREDOXIN_2"/>
    <property type="match status" value="1"/>
</dbReference>
<proteinExistence type="predicted"/>
<dbReference type="CDD" id="cd02966">
    <property type="entry name" value="TlpA_like_family"/>
    <property type="match status" value="1"/>
</dbReference>
<keyword evidence="4" id="KW-0676">Redox-active center</keyword>
<dbReference type="Gene3D" id="3.40.30.10">
    <property type="entry name" value="Glutaredoxin"/>
    <property type="match status" value="1"/>
</dbReference>
<dbReference type="AlphaFoldDB" id="A0A377I873"/>
<sequence length="162" mass="18156">MQLRNSLKLGLLSAVLFLLISCKDQTANIGSQAPDIAAFDLQGNKVELSQFTGKKLLINFWSETCGICIVEMKLLQQFSQSYPEHLQLLAINIDGERGNTQAVAEKNQLTLPIAKDQLNITAERYQLVGTPTSFVLDPKGKILYKFEGLIPEDELRKLFEEK</sequence>
<evidence type="ECO:0000313" key="8">
    <source>
        <dbReference type="Proteomes" id="UP000254465"/>
    </source>
</evidence>
<keyword evidence="3" id="KW-1015">Disulfide bond</keyword>
<dbReference type="RefSeq" id="WP_017806141.1">
    <property type="nucleotide sequence ID" value="NZ_PQVK01000066.1"/>
</dbReference>
<keyword evidence="5" id="KW-0732">Signal</keyword>
<reference evidence="7 8" key="1">
    <citation type="submission" date="2018-06" db="EMBL/GenBank/DDBJ databases">
        <authorList>
            <consortium name="Pathogen Informatics"/>
            <person name="Doyle S."/>
        </authorList>
    </citation>
    <scope>NUCLEOTIDE SEQUENCE [LARGE SCALE GENOMIC DNA]</scope>
    <source>
        <strain evidence="7 8">NCTC11296</strain>
    </source>
</reference>
<keyword evidence="2" id="KW-0201">Cytochrome c-type biogenesis</keyword>
<dbReference type="InterPro" id="IPR036249">
    <property type="entry name" value="Thioredoxin-like_sf"/>
</dbReference>
<evidence type="ECO:0000256" key="3">
    <source>
        <dbReference type="ARBA" id="ARBA00023157"/>
    </source>
</evidence>
<dbReference type="InterPro" id="IPR013766">
    <property type="entry name" value="Thioredoxin_domain"/>
</dbReference>
<evidence type="ECO:0000256" key="4">
    <source>
        <dbReference type="ARBA" id="ARBA00023284"/>
    </source>
</evidence>
<accession>A0A377I873</accession>
<dbReference type="Proteomes" id="UP000254465">
    <property type="component" value="Unassembled WGS sequence"/>
</dbReference>
<dbReference type="GO" id="GO:0016491">
    <property type="term" value="F:oxidoreductase activity"/>
    <property type="evidence" value="ECO:0007669"/>
    <property type="project" value="InterPro"/>
</dbReference>
<protein>
    <submittedName>
        <fullName evidence="7">Periplasmic thioredoxin of cytochrome c-type biogenesis</fullName>
    </submittedName>
</protein>
<feature type="signal peptide" evidence="5">
    <location>
        <begin position="1"/>
        <end position="26"/>
    </location>
</feature>
<evidence type="ECO:0000259" key="6">
    <source>
        <dbReference type="PROSITE" id="PS51352"/>
    </source>
</evidence>
<dbReference type="GO" id="GO:0017004">
    <property type="term" value="P:cytochrome complex assembly"/>
    <property type="evidence" value="ECO:0007669"/>
    <property type="project" value="UniProtKB-KW"/>
</dbReference>
<feature type="chain" id="PRO_5017069168" evidence="5">
    <location>
        <begin position="27"/>
        <end position="162"/>
    </location>
</feature>
<dbReference type="InterPro" id="IPR000866">
    <property type="entry name" value="AhpC/TSA"/>
</dbReference>
<feature type="domain" description="Thioredoxin" evidence="6">
    <location>
        <begin position="27"/>
        <end position="162"/>
    </location>
</feature>
<name>A0A377I873_AVIPA</name>
<dbReference type="InterPro" id="IPR050553">
    <property type="entry name" value="Thioredoxin_ResA/DsbE_sf"/>
</dbReference>
<organism evidence="7 8">
    <name type="scientific">Avibacterium paragallinarum</name>
    <name type="common">Haemophilus gallinarum</name>
    <dbReference type="NCBI Taxonomy" id="728"/>
    <lineage>
        <taxon>Bacteria</taxon>
        <taxon>Pseudomonadati</taxon>
        <taxon>Pseudomonadota</taxon>
        <taxon>Gammaproteobacteria</taxon>
        <taxon>Pasteurellales</taxon>
        <taxon>Pasteurellaceae</taxon>
        <taxon>Avibacterium</taxon>
    </lineage>
</organism>
<dbReference type="GO" id="GO:0030313">
    <property type="term" value="C:cell envelope"/>
    <property type="evidence" value="ECO:0007669"/>
    <property type="project" value="UniProtKB-SubCell"/>
</dbReference>
<dbReference type="GO" id="GO:0016209">
    <property type="term" value="F:antioxidant activity"/>
    <property type="evidence" value="ECO:0007669"/>
    <property type="project" value="InterPro"/>
</dbReference>
<dbReference type="PANTHER" id="PTHR42852">
    <property type="entry name" value="THIOL:DISULFIDE INTERCHANGE PROTEIN DSBE"/>
    <property type="match status" value="1"/>
</dbReference>
<evidence type="ECO:0000256" key="1">
    <source>
        <dbReference type="ARBA" id="ARBA00004196"/>
    </source>
</evidence>
<dbReference type="PANTHER" id="PTHR42852:SF6">
    <property type="entry name" value="THIOL:DISULFIDE INTERCHANGE PROTEIN DSBE"/>
    <property type="match status" value="1"/>
</dbReference>
<dbReference type="Pfam" id="PF00578">
    <property type="entry name" value="AhpC-TSA"/>
    <property type="match status" value="1"/>
</dbReference>
<evidence type="ECO:0000256" key="5">
    <source>
        <dbReference type="SAM" id="SignalP"/>
    </source>
</evidence>